<protein>
    <submittedName>
        <fullName evidence="2">Uncharacterized protein</fullName>
    </submittedName>
</protein>
<reference evidence="2 3" key="1">
    <citation type="submission" date="2020-06" db="EMBL/GenBank/DDBJ databases">
        <title>Nonomuraea sp. SMC257, a novel actinomycete isolated from soil.</title>
        <authorList>
            <person name="Chanama M."/>
        </authorList>
    </citation>
    <scope>NUCLEOTIDE SEQUENCE [LARGE SCALE GENOMIC DNA]</scope>
    <source>
        <strain evidence="2 3">SMC257</strain>
    </source>
</reference>
<feature type="compositionally biased region" description="Basic and acidic residues" evidence="1">
    <location>
        <begin position="1"/>
        <end position="11"/>
    </location>
</feature>
<proteinExistence type="predicted"/>
<evidence type="ECO:0000256" key="1">
    <source>
        <dbReference type="SAM" id="MobiDB-lite"/>
    </source>
</evidence>
<evidence type="ECO:0000313" key="3">
    <source>
        <dbReference type="Proteomes" id="UP000586042"/>
    </source>
</evidence>
<feature type="compositionally biased region" description="Pro residues" evidence="1">
    <location>
        <begin position="39"/>
        <end position="52"/>
    </location>
</feature>
<feature type="region of interest" description="Disordered" evidence="1">
    <location>
        <begin position="132"/>
        <end position="163"/>
    </location>
</feature>
<feature type="region of interest" description="Disordered" evidence="1">
    <location>
        <begin position="1"/>
        <end position="92"/>
    </location>
</feature>
<feature type="compositionally biased region" description="Basic and acidic residues" evidence="1">
    <location>
        <begin position="77"/>
        <end position="92"/>
    </location>
</feature>
<evidence type="ECO:0000313" key="2">
    <source>
        <dbReference type="EMBL" id="NUW31070.1"/>
    </source>
</evidence>
<keyword evidence="3" id="KW-1185">Reference proteome</keyword>
<sequence length="246" mass="25747">MTANEDLEKIRRAVTGRAGPASPYAETPHAGGPAAPQTPGTPDPYEPGPPAAPGGKTAAGKGKKKGGPSPLPPDATPARRPEPEPEPSERRSGGGVLFTILLLVATVFAVNYVTESDLSRLDLPSWLSGPSAGTGTGQGTSGGSGSYAERGTPKLKISPRSGSVRTTITVTGSGFIRDGQVRLIFHAHLMGTARTDGKGRFKARMRIPDADFYGHFPGQTFSISTTEWTRDGTYQRNGPRVGFHLT</sequence>
<comment type="caution">
    <text evidence="2">The sequence shown here is derived from an EMBL/GenBank/DDBJ whole genome shotgun (WGS) entry which is preliminary data.</text>
</comment>
<dbReference type="EMBL" id="JABWGN010000002">
    <property type="protein sequence ID" value="NUW31070.1"/>
    <property type="molecule type" value="Genomic_DNA"/>
</dbReference>
<organism evidence="2 3">
    <name type="scientific">Nonomuraea montanisoli</name>
    <dbReference type="NCBI Taxonomy" id="2741721"/>
    <lineage>
        <taxon>Bacteria</taxon>
        <taxon>Bacillati</taxon>
        <taxon>Actinomycetota</taxon>
        <taxon>Actinomycetes</taxon>
        <taxon>Streptosporangiales</taxon>
        <taxon>Streptosporangiaceae</taxon>
        <taxon>Nonomuraea</taxon>
    </lineage>
</organism>
<name>A0A7Y6M273_9ACTN</name>
<gene>
    <name evidence="2" type="ORF">HTZ77_06500</name>
</gene>
<feature type="compositionally biased region" description="Low complexity" evidence="1">
    <location>
        <begin position="27"/>
        <end position="38"/>
    </location>
</feature>
<dbReference type="RefSeq" id="WP_175588483.1">
    <property type="nucleotide sequence ID" value="NZ_JABWGN010000002.1"/>
</dbReference>
<dbReference type="AlphaFoldDB" id="A0A7Y6M273"/>
<feature type="compositionally biased region" description="Gly residues" evidence="1">
    <location>
        <begin position="132"/>
        <end position="145"/>
    </location>
</feature>
<dbReference type="Proteomes" id="UP000586042">
    <property type="component" value="Unassembled WGS sequence"/>
</dbReference>
<accession>A0A7Y6M273</accession>